<evidence type="ECO:0000256" key="1">
    <source>
        <dbReference type="ARBA" id="ARBA00022723"/>
    </source>
</evidence>
<feature type="compositionally biased region" description="Low complexity" evidence="3">
    <location>
        <begin position="55"/>
        <end position="66"/>
    </location>
</feature>
<dbReference type="Proteomes" id="UP000324832">
    <property type="component" value="Unassembled WGS sequence"/>
</dbReference>
<protein>
    <recommendedName>
        <fullName evidence="6">ADP-ribosylation factor GTPase-activating protein 3</fullName>
    </recommendedName>
</protein>
<dbReference type="AlphaFoldDB" id="A0A5E4PPM2"/>
<keyword evidence="2" id="KW-0862">Zinc</keyword>
<name>A0A5E4PPM2_9NEOP</name>
<evidence type="ECO:0000256" key="3">
    <source>
        <dbReference type="SAM" id="MobiDB-lite"/>
    </source>
</evidence>
<gene>
    <name evidence="4" type="ORF">LSINAPIS_LOCUS1334</name>
</gene>
<keyword evidence="1" id="KW-0479">Metal-binding</keyword>
<keyword evidence="5" id="KW-1185">Reference proteome</keyword>
<reference evidence="4 5" key="1">
    <citation type="submission" date="2017-07" db="EMBL/GenBank/DDBJ databases">
        <authorList>
            <person name="Talla V."/>
            <person name="Backstrom N."/>
        </authorList>
    </citation>
    <scope>NUCLEOTIDE SEQUENCE [LARGE SCALE GENOMIC DNA]</scope>
</reference>
<evidence type="ECO:0000313" key="5">
    <source>
        <dbReference type="Proteomes" id="UP000324832"/>
    </source>
</evidence>
<dbReference type="GO" id="GO:0048205">
    <property type="term" value="P:COPI coating of Golgi vesicle"/>
    <property type="evidence" value="ECO:0007669"/>
    <property type="project" value="TreeGrafter"/>
</dbReference>
<dbReference type="GO" id="GO:0046872">
    <property type="term" value="F:metal ion binding"/>
    <property type="evidence" value="ECO:0007669"/>
    <property type="project" value="UniProtKB-KW"/>
</dbReference>
<evidence type="ECO:0000313" key="4">
    <source>
        <dbReference type="EMBL" id="VVC87809.1"/>
    </source>
</evidence>
<dbReference type="PANTHER" id="PTHR45686:SF4">
    <property type="entry name" value="ADP-RIBOSYLATION FACTOR GTPASE ACTIVATING PROTEIN 3, ISOFORM H"/>
    <property type="match status" value="1"/>
</dbReference>
<accession>A0A5E4PPM2</accession>
<sequence>MYLLRAGWGSKPATGTGGSGSGARRTARKTSAVEDDSAVKKFGAAKSISSAQFFGDQDNSGGNDSGLSRFEGSSSISSAELFGQRDARPPGFTVSAPDLDEVRESVRMGVTRVAGRLSSLANGVVSSLQEKYGY</sequence>
<dbReference type="EMBL" id="FZQP02000196">
    <property type="protein sequence ID" value="VVC87809.1"/>
    <property type="molecule type" value="Genomic_DNA"/>
</dbReference>
<dbReference type="PANTHER" id="PTHR45686">
    <property type="entry name" value="ADP-RIBOSYLATION FACTOR GTPASE ACTIVATING PROTEIN 3, ISOFORM H-RELATED"/>
    <property type="match status" value="1"/>
</dbReference>
<proteinExistence type="predicted"/>
<dbReference type="GO" id="GO:0000139">
    <property type="term" value="C:Golgi membrane"/>
    <property type="evidence" value="ECO:0007669"/>
    <property type="project" value="GOC"/>
</dbReference>
<feature type="region of interest" description="Disordered" evidence="3">
    <location>
        <begin position="53"/>
        <end position="72"/>
    </location>
</feature>
<evidence type="ECO:0008006" key="6">
    <source>
        <dbReference type="Google" id="ProtNLM"/>
    </source>
</evidence>
<evidence type="ECO:0000256" key="2">
    <source>
        <dbReference type="ARBA" id="ARBA00022833"/>
    </source>
</evidence>
<organism evidence="4 5">
    <name type="scientific">Leptidea sinapis</name>
    <dbReference type="NCBI Taxonomy" id="189913"/>
    <lineage>
        <taxon>Eukaryota</taxon>
        <taxon>Metazoa</taxon>
        <taxon>Ecdysozoa</taxon>
        <taxon>Arthropoda</taxon>
        <taxon>Hexapoda</taxon>
        <taxon>Insecta</taxon>
        <taxon>Pterygota</taxon>
        <taxon>Neoptera</taxon>
        <taxon>Endopterygota</taxon>
        <taxon>Lepidoptera</taxon>
        <taxon>Glossata</taxon>
        <taxon>Ditrysia</taxon>
        <taxon>Papilionoidea</taxon>
        <taxon>Pieridae</taxon>
        <taxon>Dismorphiinae</taxon>
        <taxon>Leptidea</taxon>
    </lineage>
</organism>
<feature type="region of interest" description="Disordered" evidence="3">
    <location>
        <begin position="1"/>
        <end position="36"/>
    </location>
</feature>